<evidence type="ECO:0000256" key="1">
    <source>
        <dbReference type="SAM" id="MobiDB-lite"/>
    </source>
</evidence>
<evidence type="ECO:0000313" key="2">
    <source>
        <dbReference type="EMBL" id="AAZ76011.1"/>
    </source>
</evidence>
<reference evidence="2" key="1">
    <citation type="journal article" date="2006" name="Virus Res.">
        <title>Third genome size category of avian paramyxovirus serotype 1 (Newcastle disease virus) and evolutionary implications.</title>
        <authorList>
            <person name="Czegledi A."/>
            <person name="Ujvari D."/>
            <person name="Somogyi E."/>
            <person name="Wehmann E."/>
            <person name="Werner O."/>
            <person name="Lomniczi B."/>
        </authorList>
    </citation>
    <scope>NUCLEOTIDE SEQUENCE</scope>
    <source>
        <strain evidence="2">Warwick/66</strain>
    </source>
</reference>
<dbReference type="GO" id="GO:0019013">
    <property type="term" value="C:viral nucleocapsid"/>
    <property type="evidence" value="ECO:0007669"/>
    <property type="project" value="UniProtKB-KW"/>
</dbReference>
<organism evidence="2">
    <name type="scientific">Avian paramyxovirus 1</name>
    <name type="common">NDV</name>
    <name type="synonym">Avian orthoavulavirus 1</name>
    <dbReference type="NCBI Taxonomy" id="2560319"/>
    <lineage>
        <taxon>Viruses</taxon>
        <taxon>Riboviria</taxon>
        <taxon>Orthornavirae</taxon>
        <taxon>Negarnaviricota</taxon>
        <taxon>Haploviricotina</taxon>
        <taxon>Monjiviricetes</taxon>
        <taxon>Mononegavirales</taxon>
        <taxon>Paramyxoviridae</taxon>
        <taxon>Avulavirinae</taxon>
        <taxon>Orthoavulavirus</taxon>
        <taxon>Orthoavulavirus javaense</taxon>
    </lineage>
</organism>
<feature type="non-terminal residue" evidence="2">
    <location>
        <position position="1"/>
    </location>
</feature>
<gene>
    <name evidence="2" type="primary">NP</name>
</gene>
<accession>Q102Z3</accession>
<keyword evidence="2" id="KW-0543">Viral nucleoprotein</keyword>
<feature type="region of interest" description="Disordered" evidence="1">
    <location>
        <begin position="1"/>
        <end position="33"/>
    </location>
</feature>
<protein>
    <submittedName>
        <fullName evidence="2">Nucleocapsid protein</fullName>
    </submittedName>
</protein>
<sequence length="33" mass="3705">QHSACLHRVIPNLPPEPLPNSPIHSPAWPNQQE</sequence>
<dbReference type="EMBL" id="DQ096623">
    <property type="protein sequence ID" value="AAZ76011.1"/>
    <property type="molecule type" value="Genomic_RNA"/>
</dbReference>
<feature type="non-terminal residue" evidence="2">
    <location>
        <position position="33"/>
    </location>
</feature>
<keyword evidence="2" id="KW-0946">Virion</keyword>
<proteinExistence type="predicted"/>
<name>Q102Z3_NCDV</name>